<dbReference type="SUPFAM" id="SSF53067">
    <property type="entry name" value="Actin-like ATPase domain"/>
    <property type="match status" value="1"/>
</dbReference>
<dbReference type="InterPro" id="IPR036390">
    <property type="entry name" value="WH_DNA-bd_sf"/>
</dbReference>
<evidence type="ECO:0000313" key="2">
    <source>
        <dbReference type="EMBL" id="PEG39554.1"/>
    </source>
</evidence>
<dbReference type="Gene3D" id="3.30.420.40">
    <property type="match status" value="2"/>
</dbReference>
<name>A0A2A7N6P0_MYCAG</name>
<dbReference type="InterPro" id="IPR036388">
    <property type="entry name" value="WH-like_DNA-bd_sf"/>
</dbReference>
<dbReference type="PANTHER" id="PTHR18964">
    <property type="entry name" value="ROK (REPRESSOR, ORF, KINASE) FAMILY"/>
    <property type="match status" value="1"/>
</dbReference>
<organism evidence="2 3">
    <name type="scientific">Mycolicibacterium agri</name>
    <name type="common">Mycobacterium agri</name>
    <dbReference type="NCBI Taxonomy" id="36811"/>
    <lineage>
        <taxon>Bacteria</taxon>
        <taxon>Bacillati</taxon>
        <taxon>Actinomycetota</taxon>
        <taxon>Actinomycetes</taxon>
        <taxon>Mycobacteriales</taxon>
        <taxon>Mycobacteriaceae</taxon>
        <taxon>Mycolicibacterium</taxon>
    </lineage>
</organism>
<dbReference type="InterPro" id="IPR000600">
    <property type="entry name" value="ROK"/>
</dbReference>
<dbReference type="Gene3D" id="1.10.10.10">
    <property type="entry name" value="Winged helix-like DNA-binding domain superfamily/Winged helix DNA-binding domain"/>
    <property type="match status" value="1"/>
</dbReference>
<protein>
    <recommendedName>
        <fullName evidence="4">Sugar kinase</fullName>
    </recommendedName>
</protein>
<comment type="caution">
    <text evidence="2">The sequence shown here is derived from an EMBL/GenBank/DDBJ whole genome shotgun (WGS) entry which is preliminary data.</text>
</comment>
<reference evidence="2 3" key="1">
    <citation type="submission" date="2017-10" db="EMBL/GenBank/DDBJ databases">
        <title>The new phylogeny of genus Mycobacterium.</title>
        <authorList>
            <person name="Tortoli E."/>
            <person name="Trovato A."/>
            <person name="Cirillo D.M."/>
        </authorList>
    </citation>
    <scope>NUCLEOTIDE SEQUENCE [LARGE SCALE GENOMIC DNA]</scope>
    <source>
        <strain evidence="2 3">CCUG37673</strain>
    </source>
</reference>
<accession>A0A2A7N6P0</accession>
<sequence length="399" mass="41419">MLPLSALQRRVVALLLRRGPLARAELTKLLDVSRSRLSPEVAHLITKKVVREELSDVSTGGRRATRLTLGDRGFGLVAGVDVDPAGVSLVLMLLDGTVVARRTVECDQASDPGLTLKAVDAALKSEVATAGSTLRLIGVSIAADIDNVGQVSEPPPTMPAWAGVSIGGHFARRFGVPAYVENDVNVLAVAERSRCGPASELQNYAVVKVSSGVGCGLVINGRLVRGSDGYAGDIGHVCIDPASEFMCACGNLGCLEAVVSAPALIREAEALARSGQSSTLAELQGAGPLSLEAVGRAAQLEDPSATAMLRRAGRHVGFAIAGLVTILNPAAVFLSTGIRGAEDVVLSAVRQRVYEHARPAATRQLVIGTCQFGREDGAVGAAEYACHAMVTSYGQKDRG</sequence>
<dbReference type="PROSITE" id="PS01125">
    <property type="entry name" value="ROK"/>
    <property type="match status" value="1"/>
</dbReference>
<keyword evidence="3" id="KW-1185">Reference proteome</keyword>
<comment type="similarity">
    <text evidence="1">Belongs to the ROK (NagC/XylR) family.</text>
</comment>
<gene>
    <name evidence="2" type="ORF">CQY20_10205</name>
</gene>
<evidence type="ECO:0000313" key="3">
    <source>
        <dbReference type="Proteomes" id="UP000220914"/>
    </source>
</evidence>
<dbReference type="InterPro" id="IPR043129">
    <property type="entry name" value="ATPase_NBD"/>
</dbReference>
<dbReference type="PANTHER" id="PTHR18964:SF173">
    <property type="entry name" value="GLUCOKINASE"/>
    <property type="match status" value="1"/>
</dbReference>
<proteinExistence type="inferred from homology"/>
<evidence type="ECO:0008006" key="4">
    <source>
        <dbReference type="Google" id="ProtNLM"/>
    </source>
</evidence>
<evidence type="ECO:0000256" key="1">
    <source>
        <dbReference type="ARBA" id="ARBA00006479"/>
    </source>
</evidence>
<dbReference type="Proteomes" id="UP000220914">
    <property type="component" value="Unassembled WGS sequence"/>
</dbReference>
<dbReference type="SUPFAM" id="SSF46785">
    <property type="entry name" value="Winged helix' DNA-binding domain"/>
    <property type="match status" value="1"/>
</dbReference>
<dbReference type="EMBL" id="PDCP01000014">
    <property type="protein sequence ID" value="PEG39554.1"/>
    <property type="molecule type" value="Genomic_DNA"/>
</dbReference>
<dbReference type="Pfam" id="PF00480">
    <property type="entry name" value="ROK"/>
    <property type="match status" value="1"/>
</dbReference>
<dbReference type="InterPro" id="IPR049874">
    <property type="entry name" value="ROK_cs"/>
</dbReference>
<dbReference type="AlphaFoldDB" id="A0A2A7N6P0"/>